<dbReference type="EMBL" id="BPLR01011653">
    <property type="protein sequence ID" value="GIY47960.1"/>
    <property type="molecule type" value="Genomic_DNA"/>
</dbReference>
<evidence type="ECO:0000313" key="1">
    <source>
        <dbReference type="EMBL" id="GIY47960.1"/>
    </source>
</evidence>
<organism evidence="1 2">
    <name type="scientific">Caerostris extrusa</name>
    <name type="common">Bark spider</name>
    <name type="synonym">Caerostris bankana</name>
    <dbReference type="NCBI Taxonomy" id="172846"/>
    <lineage>
        <taxon>Eukaryota</taxon>
        <taxon>Metazoa</taxon>
        <taxon>Ecdysozoa</taxon>
        <taxon>Arthropoda</taxon>
        <taxon>Chelicerata</taxon>
        <taxon>Arachnida</taxon>
        <taxon>Araneae</taxon>
        <taxon>Araneomorphae</taxon>
        <taxon>Entelegynae</taxon>
        <taxon>Araneoidea</taxon>
        <taxon>Araneidae</taxon>
        <taxon>Caerostris</taxon>
    </lineage>
</organism>
<gene>
    <name evidence="1" type="ORF">CEXT_205981</name>
</gene>
<sequence>MPKTTTCAVSNVNLSRTRIQNWQCTDNKLEEFFFTSWGSHGAQKSPGTYFVDKKTALKNSESFEAFLSVYIVYLPEDFIAETTQRANCIFWRKKKKACYSQTREHKEESLIASSQKNWDFCKEMDKGKCL</sequence>
<keyword evidence="2" id="KW-1185">Reference proteome</keyword>
<name>A0AAV4TST7_CAEEX</name>
<dbReference type="Proteomes" id="UP001054945">
    <property type="component" value="Unassembled WGS sequence"/>
</dbReference>
<evidence type="ECO:0000313" key="2">
    <source>
        <dbReference type="Proteomes" id="UP001054945"/>
    </source>
</evidence>
<proteinExistence type="predicted"/>
<comment type="caution">
    <text evidence="1">The sequence shown here is derived from an EMBL/GenBank/DDBJ whole genome shotgun (WGS) entry which is preliminary data.</text>
</comment>
<reference evidence="1 2" key="1">
    <citation type="submission" date="2021-06" db="EMBL/GenBank/DDBJ databases">
        <title>Caerostris extrusa draft genome.</title>
        <authorList>
            <person name="Kono N."/>
            <person name="Arakawa K."/>
        </authorList>
    </citation>
    <scope>NUCLEOTIDE SEQUENCE [LARGE SCALE GENOMIC DNA]</scope>
</reference>
<accession>A0AAV4TST7</accession>
<protein>
    <submittedName>
        <fullName evidence="1">Uncharacterized protein</fullName>
    </submittedName>
</protein>
<dbReference type="AlphaFoldDB" id="A0AAV4TST7"/>